<gene>
    <name evidence="2" type="ORF">M011DRAFT_478054</name>
</gene>
<name>A0A6A6V7E9_9PLEO</name>
<dbReference type="Proteomes" id="UP000799440">
    <property type="component" value="Unassembled WGS sequence"/>
</dbReference>
<keyword evidence="3" id="KW-1185">Reference proteome</keyword>
<feature type="region of interest" description="Disordered" evidence="1">
    <location>
        <begin position="33"/>
        <end position="66"/>
    </location>
</feature>
<evidence type="ECO:0000313" key="3">
    <source>
        <dbReference type="Proteomes" id="UP000799440"/>
    </source>
</evidence>
<proteinExistence type="predicted"/>
<evidence type="ECO:0000313" key="2">
    <source>
        <dbReference type="EMBL" id="KAF2746435.1"/>
    </source>
</evidence>
<accession>A0A6A6V7E9</accession>
<reference evidence="2" key="1">
    <citation type="journal article" date="2020" name="Stud. Mycol.">
        <title>101 Dothideomycetes genomes: a test case for predicting lifestyles and emergence of pathogens.</title>
        <authorList>
            <person name="Haridas S."/>
            <person name="Albert R."/>
            <person name="Binder M."/>
            <person name="Bloem J."/>
            <person name="Labutti K."/>
            <person name="Salamov A."/>
            <person name="Andreopoulos B."/>
            <person name="Baker S."/>
            <person name="Barry K."/>
            <person name="Bills G."/>
            <person name="Bluhm B."/>
            <person name="Cannon C."/>
            <person name="Castanera R."/>
            <person name="Culley D."/>
            <person name="Daum C."/>
            <person name="Ezra D."/>
            <person name="Gonzalez J."/>
            <person name="Henrissat B."/>
            <person name="Kuo A."/>
            <person name="Liang C."/>
            <person name="Lipzen A."/>
            <person name="Lutzoni F."/>
            <person name="Magnuson J."/>
            <person name="Mondo S."/>
            <person name="Nolan M."/>
            <person name="Ohm R."/>
            <person name="Pangilinan J."/>
            <person name="Park H.-J."/>
            <person name="Ramirez L."/>
            <person name="Alfaro M."/>
            <person name="Sun H."/>
            <person name="Tritt A."/>
            <person name="Yoshinaga Y."/>
            <person name="Zwiers L.-H."/>
            <person name="Turgeon B."/>
            <person name="Goodwin S."/>
            <person name="Spatafora J."/>
            <person name="Crous P."/>
            <person name="Grigoriev I."/>
        </authorList>
    </citation>
    <scope>NUCLEOTIDE SEQUENCE</scope>
    <source>
        <strain evidence="2">CBS 119925</strain>
    </source>
</reference>
<protein>
    <submittedName>
        <fullName evidence="2">Uncharacterized protein</fullName>
    </submittedName>
</protein>
<organism evidence="2 3">
    <name type="scientific">Sporormia fimetaria CBS 119925</name>
    <dbReference type="NCBI Taxonomy" id="1340428"/>
    <lineage>
        <taxon>Eukaryota</taxon>
        <taxon>Fungi</taxon>
        <taxon>Dikarya</taxon>
        <taxon>Ascomycota</taxon>
        <taxon>Pezizomycotina</taxon>
        <taxon>Dothideomycetes</taxon>
        <taxon>Pleosporomycetidae</taxon>
        <taxon>Pleosporales</taxon>
        <taxon>Sporormiaceae</taxon>
        <taxon>Sporormia</taxon>
    </lineage>
</organism>
<feature type="region of interest" description="Disordered" evidence="1">
    <location>
        <begin position="1"/>
        <end position="20"/>
    </location>
</feature>
<evidence type="ECO:0000256" key="1">
    <source>
        <dbReference type="SAM" id="MobiDB-lite"/>
    </source>
</evidence>
<dbReference type="EMBL" id="MU006577">
    <property type="protein sequence ID" value="KAF2746435.1"/>
    <property type="molecule type" value="Genomic_DNA"/>
</dbReference>
<dbReference type="AlphaFoldDB" id="A0A6A6V7E9"/>
<sequence length="66" mass="6541">MQTTGNSPVAKKASSTMSCLPTLTRTADSILVNPTTAAEHATASPAEHGGTTQGPASTTPQSVTTA</sequence>
<feature type="compositionally biased region" description="Polar residues" evidence="1">
    <location>
        <begin position="53"/>
        <end position="66"/>
    </location>
</feature>